<keyword evidence="3" id="KW-1185">Reference proteome</keyword>
<name>A0A2I0LE19_PUNGR</name>
<organism evidence="2 3">
    <name type="scientific">Punica granatum</name>
    <name type="common">Pomegranate</name>
    <dbReference type="NCBI Taxonomy" id="22663"/>
    <lineage>
        <taxon>Eukaryota</taxon>
        <taxon>Viridiplantae</taxon>
        <taxon>Streptophyta</taxon>
        <taxon>Embryophyta</taxon>
        <taxon>Tracheophyta</taxon>
        <taxon>Spermatophyta</taxon>
        <taxon>Magnoliopsida</taxon>
        <taxon>eudicotyledons</taxon>
        <taxon>Gunneridae</taxon>
        <taxon>Pentapetalae</taxon>
        <taxon>rosids</taxon>
        <taxon>malvids</taxon>
        <taxon>Myrtales</taxon>
        <taxon>Lythraceae</taxon>
        <taxon>Punica</taxon>
    </lineage>
</organism>
<proteinExistence type="predicted"/>
<protein>
    <submittedName>
        <fullName evidence="2">Uncharacterized protein</fullName>
    </submittedName>
</protein>
<dbReference type="EMBL" id="PGOL01000030">
    <property type="protein sequence ID" value="PKI78910.1"/>
    <property type="molecule type" value="Genomic_DNA"/>
</dbReference>
<accession>A0A2I0LE19</accession>
<evidence type="ECO:0000313" key="3">
    <source>
        <dbReference type="Proteomes" id="UP000233551"/>
    </source>
</evidence>
<evidence type="ECO:0000256" key="1">
    <source>
        <dbReference type="SAM" id="MobiDB-lite"/>
    </source>
</evidence>
<reference evidence="2 3" key="1">
    <citation type="submission" date="2017-11" db="EMBL/GenBank/DDBJ databases">
        <title>De-novo sequencing of pomegranate (Punica granatum L.) genome.</title>
        <authorList>
            <person name="Akparov Z."/>
            <person name="Amiraslanov A."/>
            <person name="Hajiyeva S."/>
            <person name="Abbasov M."/>
            <person name="Kaur K."/>
            <person name="Hamwieh A."/>
            <person name="Solovyev V."/>
            <person name="Salamov A."/>
            <person name="Braich B."/>
            <person name="Kosarev P."/>
            <person name="Mahmoud A."/>
            <person name="Hajiyev E."/>
            <person name="Babayeva S."/>
            <person name="Izzatullayeva V."/>
            <person name="Mammadov A."/>
            <person name="Mammadov A."/>
            <person name="Sharifova S."/>
            <person name="Ojaghi J."/>
            <person name="Eynullazada K."/>
            <person name="Bayramov B."/>
            <person name="Abdulazimova A."/>
            <person name="Shahmuradov I."/>
        </authorList>
    </citation>
    <scope>NUCLEOTIDE SEQUENCE [LARGE SCALE GENOMIC DNA]</scope>
    <source>
        <strain evidence="3">cv. AG2017</strain>
        <tissue evidence="2">Leaf</tissue>
    </source>
</reference>
<sequence>MECKEHCQHPISVHRLQGNSRKNSPDPDDFNSGEAQIDHGEASAVSKTVTDVHSGPYCGVQRREPPLAASSPPFPAIPTDRRLTGLGPFLLLSRFGPNRPNMLQSDPASLPSSFSFGRANPIRSDLTRFVRAIFFIFTEKPLNFPD</sequence>
<feature type="region of interest" description="Disordered" evidence="1">
    <location>
        <begin position="1"/>
        <end position="79"/>
    </location>
</feature>
<dbReference type="AlphaFoldDB" id="A0A2I0LE19"/>
<evidence type="ECO:0000313" key="2">
    <source>
        <dbReference type="EMBL" id="PKI78910.1"/>
    </source>
</evidence>
<dbReference type="Proteomes" id="UP000233551">
    <property type="component" value="Unassembled WGS sequence"/>
</dbReference>
<comment type="caution">
    <text evidence="2">The sequence shown here is derived from an EMBL/GenBank/DDBJ whole genome shotgun (WGS) entry which is preliminary data.</text>
</comment>
<gene>
    <name evidence="2" type="ORF">CRG98_000683</name>
</gene>